<dbReference type="OrthoDB" id="6365338at2759"/>
<protein>
    <recommendedName>
        <fullName evidence="1">Ig-like domain-containing protein</fullName>
    </recommendedName>
</protein>
<dbReference type="SMART" id="SM00408">
    <property type="entry name" value="IGc2"/>
    <property type="match status" value="2"/>
</dbReference>
<name>A0A9N8KYV5_CHRIL</name>
<dbReference type="Pfam" id="PF07686">
    <property type="entry name" value="V-set"/>
    <property type="match status" value="1"/>
</dbReference>
<dbReference type="SMART" id="SM00409">
    <property type="entry name" value="IG"/>
    <property type="match status" value="2"/>
</dbReference>
<dbReference type="PANTHER" id="PTHR23279:SF13">
    <property type="entry name" value="DEFECTIVE PROBOSCIS EXTENSION RESPONSE 21"/>
    <property type="match status" value="1"/>
</dbReference>
<reference evidence="2" key="1">
    <citation type="submission" date="2021-12" db="EMBL/GenBank/DDBJ databases">
        <authorList>
            <person name="King R."/>
        </authorList>
    </citation>
    <scope>NUCLEOTIDE SEQUENCE</scope>
</reference>
<dbReference type="InterPro" id="IPR003598">
    <property type="entry name" value="Ig_sub2"/>
</dbReference>
<dbReference type="GO" id="GO:0050808">
    <property type="term" value="P:synapse organization"/>
    <property type="evidence" value="ECO:0007669"/>
    <property type="project" value="TreeGrafter"/>
</dbReference>
<dbReference type="PANTHER" id="PTHR23279">
    <property type="entry name" value="DEFECTIVE PROBOSCIS EXTENSION RESPONSE DPR -RELATED"/>
    <property type="match status" value="1"/>
</dbReference>
<dbReference type="FunFam" id="2.60.40.10:FF:000129">
    <property type="entry name" value="CLUMA_CG018772, isoform A"/>
    <property type="match status" value="1"/>
</dbReference>
<dbReference type="EMBL" id="LR824021">
    <property type="protein sequence ID" value="CAD0203382.1"/>
    <property type="molecule type" value="Genomic_DNA"/>
</dbReference>
<sequence length="424" mass="47129">MSKHQIHDTPIHPGRLNSQKSFFRCTLATIKTPTRARCKIWIDQHLPPTTYVLPQGHLPPGGTLKWPVWKAFKHLRTQVGSCKQNLVNLGIKTLLTYIQREYGISVQTMSHHLEWPKCPHTCCTDNTNGLGTDGVPELDYTDVDLGLTQRGPRFDVPHSKNVTALVGKTAQLNCRVHDLGNRTVSWIRHRDIHLLTSGRMTYTSDQRFISVHNPHTEDWILKIRFPQRRDSGIYECQVGTTPPIGHRMYLSVVGISANIEVLSYSSRPTPTALSTYNSSVTKASLDKLYLQAEPLTTILGGPELFINTGSTINLTCVVQHSPEPPPAIRWTHNDEEINYDSPRGGVSVITEKGETTTSHLLVQRAKAPDSGRYTCAPANANPRSVLVHVLSGEHPAAMQHGGQLRLQYPLSAALLSVIVTFMGC</sequence>
<evidence type="ECO:0000313" key="3">
    <source>
        <dbReference type="Proteomes" id="UP001154114"/>
    </source>
</evidence>
<dbReference type="AlphaFoldDB" id="A0A9N8KYV5"/>
<dbReference type="FunFam" id="2.60.40.10:FF:000533">
    <property type="entry name" value="Uncharacterized protein, isoform A"/>
    <property type="match status" value="1"/>
</dbReference>
<dbReference type="Pfam" id="PF13927">
    <property type="entry name" value="Ig_3"/>
    <property type="match status" value="1"/>
</dbReference>
<dbReference type="InterPro" id="IPR037448">
    <property type="entry name" value="Zig-8"/>
</dbReference>
<accession>A0A9N8KYV5</accession>
<dbReference type="InterPro" id="IPR036179">
    <property type="entry name" value="Ig-like_dom_sf"/>
</dbReference>
<evidence type="ECO:0000259" key="1">
    <source>
        <dbReference type="PROSITE" id="PS50835"/>
    </source>
</evidence>
<dbReference type="SUPFAM" id="SSF48726">
    <property type="entry name" value="Immunoglobulin"/>
    <property type="match status" value="2"/>
</dbReference>
<dbReference type="Gene3D" id="2.60.40.10">
    <property type="entry name" value="Immunoglobulins"/>
    <property type="match status" value="2"/>
</dbReference>
<dbReference type="InterPro" id="IPR013783">
    <property type="entry name" value="Ig-like_fold"/>
</dbReference>
<feature type="domain" description="Ig-like" evidence="1">
    <location>
        <begin position="152"/>
        <end position="238"/>
    </location>
</feature>
<dbReference type="PROSITE" id="PS50835">
    <property type="entry name" value="IG_LIKE"/>
    <property type="match status" value="2"/>
</dbReference>
<feature type="domain" description="Ig-like" evidence="1">
    <location>
        <begin position="294"/>
        <end position="391"/>
    </location>
</feature>
<gene>
    <name evidence="2" type="ORF">CINC_LOCUS5035</name>
</gene>
<dbReference type="GO" id="GO:0032589">
    <property type="term" value="C:neuron projection membrane"/>
    <property type="evidence" value="ECO:0007669"/>
    <property type="project" value="TreeGrafter"/>
</dbReference>
<dbReference type="InterPro" id="IPR013106">
    <property type="entry name" value="Ig_V-set"/>
</dbReference>
<dbReference type="Proteomes" id="UP001154114">
    <property type="component" value="Chromosome 18"/>
</dbReference>
<dbReference type="CDD" id="cd00096">
    <property type="entry name" value="Ig"/>
    <property type="match status" value="1"/>
</dbReference>
<dbReference type="InterPro" id="IPR007110">
    <property type="entry name" value="Ig-like_dom"/>
</dbReference>
<organism evidence="2 3">
    <name type="scientific">Chrysodeixis includens</name>
    <name type="common">Soybean looper</name>
    <name type="synonym">Pseudoplusia includens</name>
    <dbReference type="NCBI Taxonomy" id="689277"/>
    <lineage>
        <taxon>Eukaryota</taxon>
        <taxon>Metazoa</taxon>
        <taxon>Ecdysozoa</taxon>
        <taxon>Arthropoda</taxon>
        <taxon>Hexapoda</taxon>
        <taxon>Insecta</taxon>
        <taxon>Pterygota</taxon>
        <taxon>Neoptera</taxon>
        <taxon>Endopterygota</taxon>
        <taxon>Lepidoptera</taxon>
        <taxon>Glossata</taxon>
        <taxon>Ditrysia</taxon>
        <taxon>Noctuoidea</taxon>
        <taxon>Noctuidae</taxon>
        <taxon>Plusiinae</taxon>
        <taxon>Chrysodeixis</taxon>
    </lineage>
</organism>
<proteinExistence type="predicted"/>
<dbReference type="InterPro" id="IPR003599">
    <property type="entry name" value="Ig_sub"/>
</dbReference>
<keyword evidence="3" id="KW-1185">Reference proteome</keyword>
<evidence type="ECO:0000313" key="2">
    <source>
        <dbReference type="EMBL" id="CAD0203382.1"/>
    </source>
</evidence>